<name>A0A8H4SYU1_9HYPO</name>
<dbReference type="AlphaFoldDB" id="A0A8H4SYU1"/>
<proteinExistence type="predicted"/>
<dbReference type="EMBL" id="JABFAI010000272">
    <property type="protein sequence ID" value="KAF4948044.1"/>
    <property type="molecule type" value="Genomic_DNA"/>
</dbReference>
<gene>
    <name evidence="1" type="ORF">FGADI_9935</name>
</gene>
<protein>
    <submittedName>
        <fullName evidence="1">Uncharacterized protein</fullName>
    </submittedName>
</protein>
<dbReference type="Proteomes" id="UP000604273">
    <property type="component" value="Unassembled WGS sequence"/>
</dbReference>
<dbReference type="OrthoDB" id="256333at2759"/>
<evidence type="ECO:0000313" key="2">
    <source>
        <dbReference type="Proteomes" id="UP000604273"/>
    </source>
</evidence>
<comment type="caution">
    <text evidence="1">The sequence shown here is derived from an EMBL/GenBank/DDBJ whole genome shotgun (WGS) entry which is preliminary data.</text>
</comment>
<reference evidence="1" key="1">
    <citation type="journal article" date="2020" name="BMC Genomics">
        <title>Correction to: Identification and distribution of gene clusters required for synthesis of sphingolipid metabolism inhibitors in diverse species of the filamentous fungus Fusarium.</title>
        <authorList>
            <person name="Kim H.S."/>
            <person name="Lohmar J.M."/>
            <person name="Busman M."/>
            <person name="Brown D.W."/>
            <person name="Naumann T.A."/>
            <person name="Divon H.H."/>
            <person name="Lysoe E."/>
            <person name="Uhlig S."/>
            <person name="Proctor R.H."/>
        </authorList>
    </citation>
    <scope>NUCLEOTIDE SEQUENCE</scope>
    <source>
        <strain evidence="1">NRRL 45417</strain>
    </source>
</reference>
<organism evidence="1 2">
    <name type="scientific">Fusarium gaditjirri</name>
    <dbReference type="NCBI Taxonomy" id="282569"/>
    <lineage>
        <taxon>Eukaryota</taxon>
        <taxon>Fungi</taxon>
        <taxon>Dikarya</taxon>
        <taxon>Ascomycota</taxon>
        <taxon>Pezizomycotina</taxon>
        <taxon>Sordariomycetes</taxon>
        <taxon>Hypocreomycetidae</taxon>
        <taxon>Hypocreales</taxon>
        <taxon>Nectriaceae</taxon>
        <taxon>Fusarium</taxon>
        <taxon>Fusarium nisikadoi species complex</taxon>
    </lineage>
</organism>
<sequence>MGFRVLGVDNADVPLSILRQTTSMARIVDARTKDADTVVKELGEEDGGVDRGHMGLDAVIILPESQAALSYGLKLLRNHGTCVLVSFSEKPFQIVVSQLNYSYLIDA</sequence>
<evidence type="ECO:0000313" key="1">
    <source>
        <dbReference type="EMBL" id="KAF4948044.1"/>
    </source>
</evidence>
<dbReference type="Gene3D" id="3.40.50.720">
    <property type="entry name" value="NAD(P)-binding Rossmann-like Domain"/>
    <property type="match status" value="1"/>
</dbReference>
<accession>A0A8H4SYU1</accession>
<keyword evidence="2" id="KW-1185">Reference proteome</keyword>
<reference evidence="1" key="2">
    <citation type="submission" date="2020-05" db="EMBL/GenBank/DDBJ databases">
        <authorList>
            <person name="Kim H.-S."/>
            <person name="Proctor R.H."/>
            <person name="Brown D.W."/>
        </authorList>
    </citation>
    <scope>NUCLEOTIDE SEQUENCE</scope>
    <source>
        <strain evidence="1">NRRL 45417</strain>
    </source>
</reference>